<organism evidence="1 2">
    <name type="scientific">Nonomuraea typhae</name>
    <dbReference type="NCBI Taxonomy" id="2603600"/>
    <lineage>
        <taxon>Bacteria</taxon>
        <taxon>Bacillati</taxon>
        <taxon>Actinomycetota</taxon>
        <taxon>Actinomycetes</taxon>
        <taxon>Streptosporangiales</taxon>
        <taxon>Streptosporangiaceae</taxon>
        <taxon>Nonomuraea</taxon>
    </lineage>
</organism>
<dbReference type="RefSeq" id="WP_397086993.1">
    <property type="nucleotide sequence ID" value="NZ_JBITGY010000009.1"/>
</dbReference>
<sequence length="66" mass="7640">MKVSFFGTSDEIEQVAGRPTLLLLGLNHSPRLMVFTLFRPSITRHPYRDLYRLQADMAQFDERGQA</sequence>
<proteinExistence type="predicted"/>
<evidence type="ECO:0000313" key="1">
    <source>
        <dbReference type="EMBL" id="MFI6502024.1"/>
    </source>
</evidence>
<keyword evidence="2" id="KW-1185">Reference proteome</keyword>
<comment type="caution">
    <text evidence="1">The sequence shown here is derived from an EMBL/GenBank/DDBJ whole genome shotgun (WGS) entry which is preliminary data.</text>
</comment>
<dbReference type="Proteomes" id="UP001612741">
    <property type="component" value="Unassembled WGS sequence"/>
</dbReference>
<gene>
    <name evidence="1" type="ORF">ACIBG2_31910</name>
</gene>
<accession>A0ABW7Z5L6</accession>
<protein>
    <submittedName>
        <fullName evidence="1">Uncharacterized protein</fullName>
    </submittedName>
</protein>
<dbReference type="EMBL" id="JBITGY010000009">
    <property type="protein sequence ID" value="MFI6502024.1"/>
    <property type="molecule type" value="Genomic_DNA"/>
</dbReference>
<reference evidence="1 2" key="1">
    <citation type="submission" date="2024-10" db="EMBL/GenBank/DDBJ databases">
        <title>The Natural Products Discovery Center: Release of the First 8490 Sequenced Strains for Exploring Actinobacteria Biosynthetic Diversity.</title>
        <authorList>
            <person name="Kalkreuter E."/>
            <person name="Kautsar S.A."/>
            <person name="Yang D."/>
            <person name="Bader C.D."/>
            <person name="Teijaro C.N."/>
            <person name="Fluegel L."/>
            <person name="Davis C.M."/>
            <person name="Simpson J.R."/>
            <person name="Lauterbach L."/>
            <person name="Steele A.D."/>
            <person name="Gui C."/>
            <person name="Meng S."/>
            <person name="Li G."/>
            <person name="Viehrig K."/>
            <person name="Ye F."/>
            <person name="Su P."/>
            <person name="Kiefer A.F."/>
            <person name="Nichols A."/>
            <person name="Cepeda A.J."/>
            <person name="Yan W."/>
            <person name="Fan B."/>
            <person name="Jiang Y."/>
            <person name="Adhikari A."/>
            <person name="Zheng C.-J."/>
            <person name="Schuster L."/>
            <person name="Cowan T.M."/>
            <person name="Smanski M.J."/>
            <person name="Chevrette M.G."/>
            <person name="De Carvalho L.P.S."/>
            <person name="Shen B."/>
        </authorList>
    </citation>
    <scope>NUCLEOTIDE SEQUENCE [LARGE SCALE GENOMIC DNA]</scope>
    <source>
        <strain evidence="1 2">NPDC050545</strain>
    </source>
</reference>
<evidence type="ECO:0000313" key="2">
    <source>
        <dbReference type="Proteomes" id="UP001612741"/>
    </source>
</evidence>
<name>A0ABW7Z5L6_9ACTN</name>